<comment type="caution">
    <text evidence="2">The sequence shown here is derived from an EMBL/GenBank/DDBJ whole genome shotgun (WGS) entry which is preliminary data.</text>
</comment>
<evidence type="ECO:0000313" key="2">
    <source>
        <dbReference type="EMBL" id="PMB16139.1"/>
    </source>
</evidence>
<sequence>MRHEWGDNIQDVPVVRIKFSERERTGIGTFKPSDPKSQDVSELTGSVNLNLLTQIGVESDPRVYNFDGELNKANRGIMEFIEMLKADKRFLYELNTVAGEQMIKIGRFALIYTDVVVIAHTNEYEYNAYFSNKENEAMIDRMFVVKVPYNLQVSQEVRIYEKLIQQSQWSDETQDLSKVHIAPHSLRVAAMFAVLSRLKPPKKSGMSLMTKMKLYDGERQVGDWDQRHVKELREEYPDEGLNGVSPRFILNRLSAAMVRGDKRYITPIDVLRSIRDGLAEYTSNDEERKKLLTLLDDVRKEYDEQIKKEVQRFFVYSYEEAAHTLLENY</sequence>
<dbReference type="EMBL" id="NMQE01000907">
    <property type="protein sequence ID" value="PMB16139.1"/>
    <property type="molecule type" value="Genomic_DNA"/>
</dbReference>
<dbReference type="GO" id="GO:0004672">
    <property type="term" value="F:protein kinase activity"/>
    <property type="evidence" value="ECO:0007669"/>
    <property type="project" value="TreeGrafter"/>
</dbReference>
<proteinExistence type="predicted"/>
<name>A0A2N6L4U6_9CYAN</name>
<evidence type="ECO:0000313" key="3">
    <source>
        <dbReference type="Proteomes" id="UP000235081"/>
    </source>
</evidence>
<dbReference type="PANTHER" id="PTHR30267">
    <property type="entry name" value="PROTEIN KINASE PRKA"/>
    <property type="match status" value="1"/>
</dbReference>
<protein>
    <submittedName>
        <fullName evidence="2">Protein prkA</fullName>
    </submittedName>
</protein>
<accession>A0A2N6L4U6</accession>
<evidence type="ECO:0000259" key="1">
    <source>
        <dbReference type="SMART" id="SM00763"/>
    </source>
</evidence>
<dbReference type="PANTHER" id="PTHR30267:SF2">
    <property type="entry name" value="PROTEIN PRKA"/>
    <property type="match status" value="1"/>
</dbReference>
<dbReference type="SMART" id="SM00763">
    <property type="entry name" value="AAA_PrkA"/>
    <property type="match status" value="1"/>
</dbReference>
<dbReference type="Pfam" id="PF08298">
    <property type="entry name" value="AAA_PrkA"/>
    <property type="match status" value="1"/>
</dbReference>
<feature type="non-terminal residue" evidence="2">
    <location>
        <position position="329"/>
    </location>
</feature>
<dbReference type="SUPFAM" id="SSF52540">
    <property type="entry name" value="P-loop containing nucleoside triphosphate hydrolases"/>
    <property type="match status" value="1"/>
</dbReference>
<reference evidence="2 3" key="1">
    <citation type="submission" date="2017-07" db="EMBL/GenBank/DDBJ databases">
        <title>Genomes of Fischerella (Mastigocladus) sp. strains.</title>
        <authorList>
            <person name="Miller S.R."/>
        </authorList>
    </citation>
    <scope>NUCLEOTIDE SEQUENCE [LARGE SCALE GENOMIC DNA]</scope>
    <source>
        <strain evidence="2 3">CCMEE 5318</strain>
    </source>
</reference>
<gene>
    <name evidence="2" type="ORF">CEN46_25150</name>
</gene>
<feature type="domain" description="PrkA AAA" evidence="1">
    <location>
        <begin position="1"/>
        <end position="205"/>
    </location>
</feature>
<dbReference type="InterPro" id="IPR013153">
    <property type="entry name" value="Prk_AAA"/>
</dbReference>
<dbReference type="InterPro" id="IPR027417">
    <property type="entry name" value="P-loop_NTPase"/>
</dbReference>
<dbReference type="AlphaFoldDB" id="A0A2N6L4U6"/>
<organism evidence="2 3">
    <name type="scientific">Fischerella thermalis CCMEE 5318</name>
    <dbReference type="NCBI Taxonomy" id="2019666"/>
    <lineage>
        <taxon>Bacteria</taxon>
        <taxon>Bacillati</taxon>
        <taxon>Cyanobacteriota</taxon>
        <taxon>Cyanophyceae</taxon>
        <taxon>Nostocales</taxon>
        <taxon>Hapalosiphonaceae</taxon>
        <taxon>Fischerella</taxon>
    </lineage>
</organism>
<dbReference type="InterPro" id="IPR010650">
    <property type="entry name" value="PrkA_C"/>
</dbReference>
<dbReference type="Pfam" id="PF06798">
    <property type="entry name" value="PrkA"/>
    <property type="match status" value="1"/>
</dbReference>
<dbReference type="Proteomes" id="UP000235081">
    <property type="component" value="Unassembled WGS sequence"/>
</dbReference>